<protein>
    <submittedName>
        <fullName evidence="1">Uncharacterized protein</fullName>
    </submittedName>
</protein>
<accession>A0A1U9VKR9</accession>
<reference evidence="1 2" key="1">
    <citation type="submission" date="2017-02" db="EMBL/GenBank/DDBJ databases">
        <title>Blood Disease Bacterium A2-HR MARDI.</title>
        <authorList>
            <person name="Badrun R."/>
            <person name="Abu Bakar N."/>
            <person name="Laboh R."/>
        </authorList>
    </citation>
    <scope>NUCLEOTIDE SEQUENCE [LARGE SCALE GENOMIC DNA]</scope>
    <source>
        <strain evidence="1 2">A2-HR MARDI</strain>
    </source>
</reference>
<organism evidence="1 2">
    <name type="scientific">blood disease bacterium A2-HR MARDI</name>
    <dbReference type="NCBI Taxonomy" id="1944648"/>
    <lineage>
        <taxon>Bacteria</taxon>
        <taxon>Pseudomonadati</taxon>
        <taxon>Pseudomonadota</taxon>
        <taxon>Betaproteobacteria</taxon>
        <taxon>Burkholderiales</taxon>
        <taxon>Burkholderiaceae</taxon>
        <taxon>Ralstonia</taxon>
        <taxon>Ralstonia solanacearum species complex</taxon>
    </lineage>
</organism>
<dbReference type="AlphaFoldDB" id="A0A1U9VKR9"/>
<evidence type="ECO:0000313" key="1">
    <source>
        <dbReference type="EMBL" id="AQW31075.1"/>
    </source>
</evidence>
<dbReference type="Proteomes" id="UP000189628">
    <property type="component" value="Chromosome"/>
</dbReference>
<dbReference type="EMBL" id="CP019911">
    <property type="protein sequence ID" value="AQW31075.1"/>
    <property type="molecule type" value="Genomic_DNA"/>
</dbReference>
<evidence type="ECO:0000313" key="2">
    <source>
        <dbReference type="Proteomes" id="UP000189628"/>
    </source>
</evidence>
<sequence length="704" mass="74950">MNDELKKAVEKSKAAMQTAHPEERAAFKGLLLSNPNYFGNLAESVFTPVLPIAGNTHYEELACVGFHPQQDRIEAVVYIYQPSGYGTDICGAGTPEYVRFYLSADNGATWQDQGMTAFQAHNIPAGTEGGKRLEYAVSLAAYPARKLCFVNPVIMVRAILSWNNPPPPNQPNWTPVWGNVCDANILVEPRRFIIPYEIFEIAKAKIPPHVNEIIDLETAIPTTSKALGPGELATLYKGKGVPVQRFAYKELAAFTSSATPLSAEAFLALHPGISIDPSIIGALFPKTDGDTSYEQLTCIGLDPNAPDQLVGVIQVKKSAGYSGGPCTQGSHEYVTFWADFDGDGVVETCLGTASVRVYDLPAIPSGGVCYAVRLPVDLSPYRQPCHQGPKVVLIRAILSWNSAAPCANPNYVPTWGNREETLVNIAPTEQQPAGYMAILGGIPVSMISNNLGDPNRGLTTPDAVFATNNLPPDAYKRLCPFAGRVSAQGAPIVGYTYVVEVSQDGSVWTPVLTDLDVTDQFGNVSTHKANPTTKRFSYLDFTSNVNGLLAEWDTTGDALWHVRLSIFDGAGTPQGTDTHLIQLDNTAPDVSIVITTGTGDCGKFPIGTILSGTFVARDANMGGYSLGVAPAVNPPGVGVPSPSSGVVNTAPAPGDSWTLDTSGMEACGYIIEVTAHDRAIVNSQAVGHYVSQSAGFCLVAPEQA</sequence>
<proteinExistence type="predicted"/>
<gene>
    <name evidence="1" type="ORF">B0B51_14755</name>
</gene>
<dbReference type="RefSeq" id="WP_078222905.1">
    <property type="nucleotide sequence ID" value="NZ_CP019911.1"/>
</dbReference>
<name>A0A1U9VKR9_9RALS</name>